<feature type="domain" description="ABC transporter" evidence="5">
    <location>
        <begin position="5"/>
        <end position="236"/>
    </location>
</feature>
<dbReference type="InterPro" id="IPR003439">
    <property type="entry name" value="ABC_transporter-like_ATP-bd"/>
</dbReference>
<dbReference type="SMART" id="SM00382">
    <property type="entry name" value="AAA"/>
    <property type="match status" value="1"/>
</dbReference>
<evidence type="ECO:0000313" key="6">
    <source>
        <dbReference type="EMBL" id="SDI34885.1"/>
    </source>
</evidence>
<dbReference type="GO" id="GO:0016887">
    <property type="term" value="F:ATP hydrolysis activity"/>
    <property type="evidence" value="ECO:0007669"/>
    <property type="project" value="InterPro"/>
</dbReference>
<sequence>MQPIIETHELMRRFGNLTAVDALTLSIQPGEVFGLLGRNGAGKTTVIKMLTTLLPPSGGSATVGGFDIVRQAAAVRRIIGYVPQALSADGDLTGYENLLVFAKLYDIPHAQREARIRDALAFMGLSGFSDRLVKTYSGGMIRRLEIAQSTLHRPRLLFLDEPTVGLDPVARISVWEQVERLQSRFGSAILLTTHYLEEAERLCDRVAIMNRGAIAAIGAPQELQSALGMNATFEDVFERYTSDEAVTQGAYDETSQTRRAAHRLG</sequence>
<evidence type="ECO:0000256" key="3">
    <source>
        <dbReference type="ARBA" id="ARBA00022741"/>
    </source>
</evidence>
<dbReference type="Gene3D" id="3.40.50.300">
    <property type="entry name" value="P-loop containing nucleotide triphosphate hydrolases"/>
    <property type="match status" value="1"/>
</dbReference>
<dbReference type="PROSITE" id="PS00211">
    <property type="entry name" value="ABC_TRANSPORTER_1"/>
    <property type="match status" value="1"/>
</dbReference>
<accession>A0A1G8JUT1</accession>
<dbReference type="AlphaFoldDB" id="A0A1G8JUT1"/>
<dbReference type="PANTHER" id="PTHR43582">
    <property type="entry name" value="LINEARMYCIN RESISTANCE ATP-BINDING PROTEIN LNRL"/>
    <property type="match status" value="1"/>
</dbReference>
<protein>
    <submittedName>
        <fullName evidence="6">ABC-2 type transport system ATP-binding protein</fullName>
    </submittedName>
</protein>
<dbReference type="Proteomes" id="UP000199706">
    <property type="component" value="Unassembled WGS sequence"/>
</dbReference>
<proteinExistence type="predicted"/>
<dbReference type="OrthoDB" id="9804819at2"/>
<keyword evidence="2" id="KW-0997">Cell inner membrane</keyword>
<evidence type="ECO:0000256" key="1">
    <source>
        <dbReference type="ARBA" id="ARBA00022475"/>
    </source>
</evidence>
<dbReference type="InterPro" id="IPR027417">
    <property type="entry name" value="P-loop_NTPase"/>
</dbReference>
<evidence type="ECO:0000256" key="2">
    <source>
        <dbReference type="ARBA" id="ARBA00022519"/>
    </source>
</evidence>
<keyword evidence="2" id="KW-0472">Membrane</keyword>
<dbReference type="SUPFAM" id="SSF52540">
    <property type="entry name" value="P-loop containing nucleoside triphosphate hydrolases"/>
    <property type="match status" value="1"/>
</dbReference>
<dbReference type="InterPro" id="IPR003593">
    <property type="entry name" value="AAA+_ATPase"/>
</dbReference>
<dbReference type="PANTHER" id="PTHR43582:SF2">
    <property type="entry name" value="LINEARMYCIN RESISTANCE ATP-BINDING PROTEIN LNRL"/>
    <property type="match status" value="1"/>
</dbReference>
<evidence type="ECO:0000256" key="4">
    <source>
        <dbReference type="ARBA" id="ARBA00022840"/>
    </source>
</evidence>
<gene>
    <name evidence="6" type="ORF">SAMN05216466_12154</name>
</gene>
<keyword evidence="4 6" id="KW-0067">ATP-binding</keyword>
<name>A0A1G8JUT1_9BURK</name>
<evidence type="ECO:0000259" key="5">
    <source>
        <dbReference type="PROSITE" id="PS50893"/>
    </source>
</evidence>
<dbReference type="RefSeq" id="WP_090692363.1">
    <property type="nucleotide sequence ID" value="NZ_CADERL010000030.1"/>
</dbReference>
<reference evidence="6 7" key="1">
    <citation type="submission" date="2016-10" db="EMBL/GenBank/DDBJ databases">
        <authorList>
            <person name="de Groot N.N."/>
        </authorList>
    </citation>
    <scope>NUCLEOTIDE SEQUENCE [LARGE SCALE GENOMIC DNA]</scope>
    <source>
        <strain evidence="6 7">LMG 2247</strain>
    </source>
</reference>
<evidence type="ECO:0000313" key="7">
    <source>
        <dbReference type="Proteomes" id="UP000199706"/>
    </source>
</evidence>
<dbReference type="PROSITE" id="PS50893">
    <property type="entry name" value="ABC_TRANSPORTER_2"/>
    <property type="match status" value="1"/>
</dbReference>
<keyword evidence="3" id="KW-0547">Nucleotide-binding</keyword>
<dbReference type="Pfam" id="PF00005">
    <property type="entry name" value="ABC_tran"/>
    <property type="match status" value="1"/>
</dbReference>
<organism evidence="6 7">
    <name type="scientific">Paraburkholderia phenazinium</name>
    <dbReference type="NCBI Taxonomy" id="60549"/>
    <lineage>
        <taxon>Bacteria</taxon>
        <taxon>Pseudomonadati</taxon>
        <taxon>Pseudomonadota</taxon>
        <taxon>Betaproteobacteria</taxon>
        <taxon>Burkholderiales</taxon>
        <taxon>Burkholderiaceae</taxon>
        <taxon>Paraburkholderia</taxon>
    </lineage>
</organism>
<dbReference type="GO" id="GO:0005524">
    <property type="term" value="F:ATP binding"/>
    <property type="evidence" value="ECO:0007669"/>
    <property type="project" value="UniProtKB-KW"/>
</dbReference>
<dbReference type="EMBL" id="FNCJ01000021">
    <property type="protein sequence ID" value="SDI34885.1"/>
    <property type="molecule type" value="Genomic_DNA"/>
</dbReference>
<dbReference type="InterPro" id="IPR017871">
    <property type="entry name" value="ABC_transporter-like_CS"/>
</dbReference>
<keyword evidence="1" id="KW-1003">Cell membrane</keyword>